<sequence length="84" mass="9132">MATRPFTEFPADEQQQVQDACRHVGLAAAMFDITDEGDDAGARRVSVRRVGTDKTSVYEAGAGTAWMEEFESDLECGLYGPVTV</sequence>
<gene>
    <name evidence="1" type="ORF">CBM2589_A90262</name>
</gene>
<reference evidence="1" key="1">
    <citation type="submission" date="2018-01" db="EMBL/GenBank/DDBJ databases">
        <authorList>
            <person name="Clerissi C."/>
        </authorList>
    </citation>
    <scope>NUCLEOTIDE SEQUENCE</scope>
    <source>
        <strain evidence="1">Cupriavidus taiwanensis STM 3521</strain>
    </source>
</reference>
<evidence type="ECO:0000313" key="1">
    <source>
        <dbReference type="EMBL" id="SOY68792.1"/>
    </source>
</evidence>
<proteinExistence type="predicted"/>
<comment type="caution">
    <text evidence="1">The sequence shown here is derived from an EMBL/GenBank/DDBJ whole genome shotgun (WGS) entry which is preliminary data.</text>
</comment>
<dbReference type="AlphaFoldDB" id="A0A375CFC1"/>
<accession>A0A375CFC1</accession>
<dbReference type="EMBL" id="OFSP01000039">
    <property type="protein sequence ID" value="SOY68792.1"/>
    <property type="molecule type" value="Genomic_DNA"/>
</dbReference>
<dbReference type="RefSeq" id="WP_116341128.1">
    <property type="nucleotide sequence ID" value="NZ_LT976857.1"/>
</dbReference>
<organism evidence="1">
    <name type="scientific">Cupriavidus taiwanensis</name>
    <dbReference type="NCBI Taxonomy" id="164546"/>
    <lineage>
        <taxon>Bacteria</taxon>
        <taxon>Pseudomonadati</taxon>
        <taxon>Pseudomonadota</taxon>
        <taxon>Betaproteobacteria</taxon>
        <taxon>Burkholderiales</taxon>
        <taxon>Burkholderiaceae</taxon>
        <taxon>Cupriavidus</taxon>
    </lineage>
</organism>
<protein>
    <submittedName>
        <fullName evidence="1">Uncharacterized protein</fullName>
    </submittedName>
</protein>
<name>A0A375CFC1_9BURK</name>
<dbReference type="Proteomes" id="UP000256297">
    <property type="component" value="Chromosome CBM2589_a"/>
</dbReference>